<keyword evidence="1 5" id="KW-0547">Nucleotide-binding</keyword>
<feature type="binding site" evidence="5">
    <location>
        <begin position="218"/>
        <end position="225"/>
    </location>
    <ligand>
        <name>ATP</name>
        <dbReference type="ChEBI" id="CHEBI:30616"/>
    </ligand>
</feature>
<dbReference type="RefSeq" id="WP_019194915.1">
    <property type="nucleotide sequence ID" value="NZ_LT629765.1"/>
</dbReference>
<sequence length="732" mass="80205">MNPTDPNARKHEQAYADRLFEHLDAEVAEARAKLEAVQADVDPDNPDADALVRRETEYHGLNAKLDDLAVAEIGLVFGRMDVADDDAENPVPGEPRLDRRYIGRMWIDDRRDHYRTLLLDWRAPMARPYYLATTAHPEGVTTRRNIRMRGRTVTAVDDETLSGDAPAGPGAHVGNEAALREAMNKARTGHMQSIVETIQREQDEIIRDDTRGVLVVQGGPGTGKTAVALHRAAYLLYTWRKQLSRTGVLIIGPNATFLDYISRVLPELGETGVVLTTAAELVPGFRPTRTEEPLAAREVKGSEEMATILKRAVQRYQSVPDAPVEVTVGSVVIAATPAMVKAARTRARRSRRPHNAAREVFAETLTQSLAEALAQRIGEDPLGGANLLSTADVDQLHDDLADEPQVAQLIDAFFPALDPTDVLEGLLSSRAVIDDVASDYDDYTRDALFRPAGSGFAPSDTALIDELTELIGRPDAEEERERERQEWRQRVAEAEDALDVLASSEATDNDDDQFEAEILSARDVIDAEALAQRQRETDVRSTAQRARADASWAYGHVIVDEAQELSPMEWRMVFHRSPSRWMTLVGDTAQTSAPAGTDDWAAALDPYVGGRFRTHTLTVNYRTPVEIMEVANAVLAAIDPAARPATAIRSTAQPVVFLPAGTDPANVVPEGPGTTAVITAHNVTQHKGLEYDHVVVVEPEAIVEASPQGWQDLYVAVTRATQTLTVIGELPM</sequence>
<proteinExistence type="predicted"/>
<evidence type="ECO:0000313" key="8">
    <source>
        <dbReference type="EMBL" id="SDS11757.1"/>
    </source>
</evidence>
<evidence type="ECO:0000313" key="9">
    <source>
        <dbReference type="Proteomes" id="UP000182237"/>
    </source>
</evidence>
<dbReference type="EMBL" id="LT629765">
    <property type="protein sequence ID" value="SDS11757.1"/>
    <property type="molecule type" value="Genomic_DNA"/>
</dbReference>
<evidence type="ECO:0000256" key="2">
    <source>
        <dbReference type="ARBA" id="ARBA00022801"/>
    </source>
</evidence>
<dbReference type="PANTHER" id="PTHR11070:SF45">
    <property type="entry name" value="DNA 3'-5' HELICASE"/>
    <property type="match status" value="1"/>
</dbReference>
<dbReference type="PANTHER" id="PTHR11070">
    <property type="entry name" value="UVRD / RECB / PCRA DNA HELICASE FAMILY MEMBER"/>
    <property type="match status" value="1"/>
</dbReference>
<dbReference type="Pfam" id="PF13538">
    <property type="entry name" value="UvrD_C_2"/>
    <property type="match status" value="1"/>
</dbReference>
<keyword evidence="2 5" id="KW-0378">Hydrolase</keyword>
<name>A0A1H1PKZ9_9CORY</name>
<dbReference type="InterPro" id="IPR000212">
    <property type="entry name" value="DNA_helicase_UvrD/REP"/>
</dbReference>
<reference evidence="8 9" key="1">
    <citation type="submission" date="2016-10" db="EMBL/GenBank/DDBJ databases">
        <authorList>
            <person name="de Groot N.N."/>
        </authorList>
    </citation>
    <scope>NUCLEOTIDE SEQUENCE [LARGE SCALE GENOMIC DNA]</scope>
    <source>
        <strain evidence="8 9">DSM 45434</strain>
    </source>
</reference>
<feature type="domain" description="UvrD-like helicase ATP-binding" evidence="7">
    <location>
        <begin position="197"/>
        <end position="624"/>
    </location>
</feature>
<feature type="coiled-coil region" evidence="6">
    <location>
        <begin position="477"/>
        <end position="504"/>
    </location>
</feature>
<dbReference type="GO" id="GO:0003677">
    <property type="term" value="F:DNA binding"/>
    <property type="evidence" value="ECO:0007669"/>
    <property type="project" value="InterPro"/>
</dbReference>
<dbReference type="InterPro" id="IPR014016">
    <property type="entry name" value="UvrD-like_ATP-bd"/>
</dbReference>
<keyword evidence="3 5" id="KW-0347">Helicase</keyword>
<dbReference type="Proteomes" id="UP000182237">
    <property type="component" value="Chromosome I"/>
</dbReference>
<dbReference type="CDD" id="cd18809">
    <property type="entry name" value="SF1_C_RecD"/>
    <property type="match status" value="1"/>
</dbReference>
<evidence type="ECO:0000256" key="5">
    <source>
        <dbReference type="PROSITE-ProRule" id="PRU00560"/>
    </source>
</evidence>
<evidence type="ECO:0000256" key="3">
    <source>
        <dbReference type="ARBA" id="ARBA00022806"/>
    </source>
</evidence>
<dbReference type="GO" id="GO:0005829">
    <property type="term" value="C:cytosol"/>
    <property type="evidence" value="ECO:0007669"/>
    <property type="project" value="TreeGrafter"/>
</dbReference>
<evidence type="ECO:0000256" key="6">
    <source>
        <dbReference type="SAM" id="Coils"/>
    </source>
</evidence>
<organism evidence="8 9">
    <name type="scientific">Corynebacterium timonense</name>
    <dbReference type="NCBI Taxonomy" id="441500"/>
    <lineage>
        <taxon>Bacteria</taxon>
        <taxon>Bacillati</taxon>
        <taxon>Actinomycetota</taxon>
        <taxon>Actinomycetes</taxon>
        <taxon>Mycobacteriales</taxon>
        <taxon>Corynebacteriaceae</taxon>
        <taxon>Corynebacterium</taxon>
    </lineage>
</organism>
<dbReference type="GO" id="GO:0043138">
    <property type="term" value="F:3'-5' DNA helicase activity"/>
    <property type="evidence" value="ECO:0007669"/>
    <property type="project" value="TreeGrafter"/>
</dbReference>
<dbReference type="SUPFAM" id="SSF52540">
    <property type="entry name" value="P-loop containing nucleoside triphosphate hydrolases"/>
    <property type="match status" value="1"/>
</dbReference>
<evidence type="ECO:0000256" key="1">
    <source>
        <dbReference type="ARBA" id="ARBA00022741"/>
    </source>
</evidence>
<dbReference type="OrthoDB" id="9787585at2"/>
<dbReference type="STRING" id="1203190.GCA_000312345_02132"/>
<evidence type="ECO:0000259" key="7">
    <source>
        <dbReference type="PROSITE" id="PS51198"/>
    </source>
</evidence>
<gene>
    <name evidence="8" type="ORF">SAMN04488539_1042</name>
</gene>
<dbReference type="PROSITE" id="PS51198">
    <property type="entry name" value="UVRD_HELICASE_ATP_BIND"/>
    <property type="match status" value="1"/>
</dbReference>
<dbReference type="GO" id="GO:0016787">
    <property type="term" value="F:hydrolase activity"/>
    <property type="evidence" value="ECO:0007669"/>
    <property type="project" value="UniProtKB-UniRule"/>
</dbReference>
<dbReference type="InterPro" id="IPR027417">
    <property type="entry name" value="P-loop_NTPase"/>
</dbReference>
<protein>
    <submittedName>
        <fullName evidence="8">DNA helicase IV</fullName>
    </submittedName>
</protein>
<dbReference type="InterPro" id="IPR027785">
    <property type="entry name" value="UvrD-like_helicase_C"/>
</dbReference>
<dbReference type="AlphaFoldDB" id="A0A1H1PKZ9"/>
<dbReference type="GO" id="GO:0005524">
    <property type="term" value="F:ATP binding"/>
    <property type="evidence" value="ECO:0007669"/>
    <property type="project" value="UniProtKB-UniRule"/>
</dbReference>
<evidence type="ECO:0000256" key="4">
    <source>
        <dbReference type="ARBA" id="ARBA00022840"/>
    </source>
</evidence>
<dbReference type="GO" id="GO:0000725">
    <property type="term" value="P:recombinational repair"/>
    <property type="evidence" value="ECO:0007669"/>
    <property type="project" value="TreeGrafter"/>
</dbReference>
<accession>A0A1H1PKZ9</accession>
<dbReference type="Gene3D" id="3.40.50.300">
    <property type="entry name" value="P-loop containing nucleotide triphosphate hydrolases"/>
    <property type="match status" value="3"/>
</dbReference>
<keyword evidence="6" id="KW-0175">Coiled coil</keyword>
<keyword evidence="9" id="KW-1185">Reference proteome</keyword>
<keyword evidence="4 5" id="KW-0067">ATP-binding</keyword>
<dbReference type="eggNOG" id="COG3973">
    <property type="taxonomic scope" value="Bacteria"/>
</dbReference>